<dbReference type="KEGG" id="vra:106754866"/>
<reference evidence="3" key="1">
    <citation type="submission" date="2025-08" db="UniProtKB">
        <authorList>
            <consortium name="RefSeq"/>
        </authorList>
    </citation>
    <scope>IDENTIFICATION</scope>
    <source>
        <tissue evidence="3">Leaf</tissue>
    </source>
</reference>
<sequence length="482" mass="55398">MIWFPDPFFQYSTSGTWGINFVMHDLMHDLATFLGGEFYFRVDELGKETKIDRKTRHLSFARFSDPVSDIDVFETAKFPRTFLQNTNKDSPFNNEKALRITVLMFKYLRVLKFSDYQSEFVLPDSIGELIHLRYLNLSGTSIAILPESLCNLYHLQTLKLGFCFNLTKLPRDMQNLVNLRHLEILIKEMPKRMGKLNQLRKLSYYVVGKHKENSIKELGGLPNLHGWFCIEKLENVTKGEEALEARIMDKKHIADLFLEWSLHNDDIIDLQIELDVLDKLQPHQDLKSLEISGYRGTRFPEWVGNFSYQNITNLHLQNCNNCCMLPSLGQLPSLNNLIISNMNSVKTIDADFYKKDDCSSVTPFPSLEYLSILNMPCWEVWNGFDSEAFPVLKHLGIEQCPKLMGDLPNHLPALQKLTIINCELLVSSIHGPPTLRTLEIGNSNKIAFHEFPLLVESIDVEGGPMVESMMESLIFNLLACNL</sequence>
<dbReference type="Gene3D" id="3.80.10.10">
    <property type="entry name" value="Ribonuclease Inhibitor"/>
    <property type="match status" value="1"/>
</dbReference>
<accession>A0A3Q0EQ50</accession>
<dbReference type="SUPFAM" id="SSF52058">
    <property type="entry name" value="L domain-like"/>
    <property type="match status" value="1"/>
</dbReference>
<dbReference type="InterPro" id="IPR056789">
    <property type="entry name" value="LRR_R13L1-DRL21"/>
</dbReference>
<dbReference type="RefSeq" id="XP_022633810.1">
    <property type="nucleotide sequence ID" value="XM_022778089.1"/>
</dbReference>
<dbReference type="PANTHER" id="PTHR47186:SF3">
    <property type="entry name" value="OS09G0267800 PROTEIN"/>
    <property type="match status" value="1"/>
</dbReference>
<dbReference type="GeneID" id="106754866"/>
<dbReference type="AlphaFoldDB" id="A0A3Q0EQ50"/>
<keyword evidence="2" id="KW-1185">Reference proteome</keyword>
<proteinExistence type="predicted"/>
<dbReference type="InterPro" id="IPR032675">
    <property type="entry name" value="LRR_dom_sf"/>
</dbReference>
<name>A0A3Q0EQ50_VIGRR</name>
<protein>
    <submittedName>
        <fullName evidence="3">Disease resistance RPP13-like protein 1</fullName>
    </submittedName>
</protein>
<evidence type="ECO:0000313" key="2">
    <source>
        <dbReference type="Proteomes" id="UP000087766"/>
    </source>
</evidence>
<gene>
    <name evidence="3" type="primary">LOC106754866</name>
</gene>
<evidence type="ECO:0000259" key="1">
    <source>
        <dbReference type="Pfam" id="PF25019"/>
    </source>
</evidence>
<dbReference type="Pfam" id="PF25019">
    <property type="entry name" value="LRR_R13L1-DRL21"/>
    <property type="match status" value="1"/>
</dbReference>
<feature type="domain" description="R13L1/DRL21-like LRR repeat region" evidence="1">
    <location>
        <begin position="215"/>
        <end position="342"/>
    </location>
</feature>
<organism evidence="2 3">
    <name type="scientific">Vigna radiata var. radiata</name>
    <name type="common">Mung bean</name>
    <name type="synonym">Phaseolus aureus</name>
    <dbReference type="NCBI Taxonomy" id="3916"/>
    <lineage>
        <taxon>Eukaryota</taxon>
        <taxon>Viridiplantae</taxon>
        <taxon>Streptophyta</taxon>
        <taxon>Embryophyta</taxon>
        <taxon>Tracheophyta</taxon>
        <taxon>Spermatophyta</taxon>
        <taxon>Magnoliopsida</taxon>
        <taxon>eudicotyledons</taxon>
        <taxon>Gunneridae</taxon>
        <taxon>Pentapetalae</taxon>
        <taxon>rosids</taxon>
        <taxon>fabids</taxon>
        <taxon>Fabales</taxon>
        <taxon>Fabaceae</taxon>
        <taxon>Papilionoideae</taxon>
        <taxon>50 kb inversion clade</taxon>
        <taxon>NPAAA clade</taxon>
        <taxon>indigoferoid/millettioid clade</taxon>
        <taxon>Phaseoleae</taxon>
        <taxon>Vigna</taxon>
    </lineage>
</organism>
<evidence type="ECO:0000313" key="3">
    <source>
        <dbReference type="RefSeq" id="XP_022633810.1"/>
    </source>
</evidence>
<dbReference type="OrthoDB" id="773208at2759"/>
<dbReference type="PANTHER" id="PTHR47186">
    <property type="entry name" value="LEUCINE-RICH REPEAT-CONTAINING PROTEIN 57"/>
    <property type="match status" value="1"/>
</dbReference>
<dbReference type="Proteomes" id="UP000087766">
    <property type="component" value="Unplaced"/>
</dbReference>